<keyword evidence="1" id="KW-0812">Transmembrane</keyword>
<feature type="transmembrane region" description="Helical" evidence="1">
    <location>
        <begin position="40"/>
        <end position="59"/>
    </location>
</feature>
<keyword evidence="4" id="KW-1185">Reference proteome</keyword>
<evidence type="ECO:0000259" key="2">
    <source>
        <dbReference type="Pfam" id="PF09990"/>
    </source>
</evidence>
<dbReference type="AlphaFoldDB" id="D3DJF4"/>
<keyword evidence="1" id="KW-0472">Membrane</keyword>
<reference evidence="3 4" key="1">
    <citation type="journal article" date="2010" name="J. Bacteriol.">
        <title>Complete genome sequence of the thermophilic, obligately chemolithoautotrophic hydrogen-oxidizing bacterium Hydrogenobacter thermophilus TK-6.</title>
        <authorList>
            <person name="Arai H."/>
            <person name="Kanbe H."/>
            <person name="Ishii M."/>
            <person name="Igarashi Y."/>
        </authorList>
    </citation>
    <scope>NUCLEOTIDE SEQUENCE [LARGE SCALE GENOMIC DNA]</scope>
    <source>
        <strain evidence="4">DSM 6534 / IAM 12695 / TK-6 [Tokyo]</strain>
    </source>
</reference>
<dbReference type="EMBL" id="AP011112">
    <property type="protein sequence ID" value="BAI69956.1"/>
    <property type="molecule type" value="Genomic_DNA"/>
</dbReference>
<dbReference type="RefSeq" id="WP_012964136.1">
    <property type="nucleotide sequence ID" value="NC_013799.1"/>
</dbReference>
<sequence length="141" mass="16050">MELVKLHPPMVHFAIAFPLFLLFTDIYYRWVKKSPDGLHAMLTYVSVFAVLGGTASGIIAHKPIEEKLHQIPVFEAHEILGISLSILFLLLGALRFFLGRYNARWIRDAYTSLLLLGVLLLFLQGRWGGMMVYDYLLKTGL</sequence>
<dbReference type="KEGG" id="hte:Hydth_1494"/>
<name>D3DJF4_HYDTT</name>
<feature type="domain" description="DUF2231" evidence="2">
    <location>
        <begin position="6"/>
        <end position="138"/>
    </location>
</feature>
<feature type="transmembrane region" description="Helical" evidence="1">
    <location>
        <begin position="79"/>
        <end position="98"/>
    </location>
</feature>
<evidence type="ECO:0000256" key="1">
    <source>
        <dbReference type="SAM" id="Phobius"/>
    </source>
</evidence>
<evidence type="ECO:0000313" key="4">
    <source>
        <dbReference type="Proteomes" id="UP000002574"/>
    </source>
</evidence>
<gene>
    <name evidence="3" type="ordered locus">HTH_1506</name>
</gene>
<protein>
    <recommendedName>
        <fullName evidence="2">DUF2231 domain-containing protein</fullName>
    </recommendedName>
</protein>
<dbReference type="InterPro" id="IPR019251">
    <property type="entry name" value="DUF2231_TM"/>
</dbReference>
<feature type="transmembrane region" description="Helical" evidence="1">
    <location>
        <begin position="6"/>
        <end position="28"/>
    </location>
</feature>
<dbReference type="eggNOG" id="COG4244">
    <property type="taxonomic scope" value="Bacteria"/>
</dbReference>
<dbReference type="OrthoDB" id="8080622at2"/>
<keyword evidence="1" id="KW-1133">Transmembrane helix</keyword>
<dbReference type="KEGG" id="hth:HTH_1506"/>
<dbReference type="Pfam" id="PF09990">
    <property type="entry name" value="DUF2231"/>
    <property type="match status" value="1"/>
</dbReference>
<accession>D3DJF4</accession>
<evidence type="ECO:0000313" key="3">
    <source>
        <dbReference type="EMBL" id="BAI69956.1"/>
    </source>
</evidence>
<dbReference type="STRING" id="608538.HTH_1506"/>
<organism evidence="3 4">
    <name type="scientific">Hydrogenobacter thermophilus (strain DSM 6534 / IAM 12695 / TK-6)</name>
    <dbReference type="NCBI Taxonomy" id="608538"/>
    <lineage>
        <taxon>Bacteria</taxon>
        <taxon>Pseudomonadati</taxon>
        <taxon>Aquificota</taxon>
        <taxon>Aquificia</taxon>
        <taxon>Aquificales</taxon>
        <taxon>Aquificaceae</taxon>
        <taxon>Hydrogenobacter</taxon>
    </lineage>
</organism>
<feature type="transmembrane region" description="Helical" evidence="1">
    <location>
        <begin position="110"/>
        <end position="127"/>
    </location>
</feature>
<proteinExistence type="predicted"/>
<dbReference type="Proteomes" id="UP000002574">
    <property type="component" value="Chromosome"/>
</dbReference>